<evidence type="ECO:0000313" key="2">
    <source>
        <dbReference type="EMBL" id="RPA75555.1"/>
    </source>
</evidence>
<feature type="compositionally biased region" description="Pro residues" evidence="1">
    <location>
        <begin position="1"/>
        <end position="26"/>
    </location>
</feature>
<organism evidence="2 3">
    <name type="scientific">Ascobolus immersus RN42</name>
    <dbReference type="NCBI Taxonomy" id="1160509"/>
    <lineage>
        <taxon>Eukaryota</taxon>
        <taxon>Fungi</taxon>
        <taxon>Dikarya</taxon>
        <taxon>Ascomycota</taxon>
        <taxon>Pezizomycotina</taxon>
        <taxon>Pezizomycetes</taxon>
        <taxon>Pezizales</taxon>
        <taxon>Ascobolaceae</taxon>
        <taxon>Ascobolus</taxon>
    </lineage>
</organism>
<evidence type="ECO:0000313" key="3">
    <source>
        <dbReference type="Proteomes" id="UP000275078"/>
    </source>
</evidence>
<sequence length="228" mass="25417">MRPPRLPTPPPPPPLPPPPPPLPPTSFHPLPHAGMHTSLAPILTSSFPFLPKITQILTHTPPPGGAPGGPPGERHPHAILRITTTLNTQYEYTTHEWYNPGDAADGMFLRRVYRDGTCGAWMAAVEATEEMEEVNRAWREEQTREVRRGVEEMVRKGEIGRPRVLMRLEWMEVGVGERYHVGSFWRGRGRPGVETGEEREGFRGEWEGHRKGGCGYVGGRCTGEVGVQ</sequence>
<gene>
    <name evidence="2" type="ORF">BJ508DRAFT_331964</name>
</gene>
<accession>A0A3N4HNZ7</accession>
<dbReference type="Proteomes" id="UP000275078">
    <property type="component" value="Unassembled WGS sequence"/>
</dbReference>
<reference evidence="2 3" key="1">
    <citation type="journal article" date="2018" name="Nat. Ecol. Evol.">
        <title>Pezizomycetes genomes reveal the molecular basis of ectomycorrhizal truffle lifestyle.</title>
        <authorList>
            <person name="Murat C."/>
            <person name="Payen T."/>
            <person name="Noel B."/>
            <person name="Kuo A."/>
            <person name="Morin E."/>
            <person name="Chen J."/>
            <person name="Kohler A."/>
            <person name="Krizsan K."/>
            <person name="Balestrini R."/>
            <person name="Da Silva C."/>
            <person name="Montanini B."/>
            <person name="Hainaut M."/>
            <person name="Levati E."/>
            <person name="Barry K.W."/>
            <person name="Belfiori B."/>
            <person name="Cichocki N."/>
            <person name="Clum A."/>
            <person name="Dockter R.B."/>
            <person name="Fauchery L."/>
            <person name="Guy J."/>
            <person name="Iotti M."/>
            <person name="Le Tacon F."/>
            <person name="Lindquist E.A."/>
            <person name="Lipzen A."/>
            <person name="Malagnac F."/>
            <person name="Mello A."/>
            <person name="Molinier V."/>
            <person name="Miyauchi S."/>
            <person name="Poulain J."/>
            <person name="Riccioni C."/>
            <person name="Rubini A."/>
            <person name="Sitrit Y."/>
            <person name="Splivallo R."/>
            <person name="Traeger S."/>
            <person name="Wang M."/>
            <person name="Zifcakova L."/>
            <person name="Wipf D."/>
            <person name="Zambonelli A."/>
            <person name="Paolocci F."/>
            <person name="Nowrousian M."/>
            <person name="Ottonello S."/>
            <person name="Baldrian P."/>
            <person name="Spatafora J.W."/>
            <person name="Henrissat B."/>
            <person name="Nagy L.G."/>
            <person name="Aury J.M."/>
            <person name="Wincker P."/>
            <person name="Grigoriev I.V."/>
            <person name="Bonfante P."/>
            <person name="Martin F.M."/>
        </authorList>
    </citation>
    <scope>NUCLEOTIDE SEQUENCE [LARGE SCALE GENOMIC DNA]</scope>
    <source>
        <strain evidence="2 3">RN42</strain>
    </source>
</reference>
<dbReference type="EMBL" id="ML119761">
    <property type="protein sequence ID" value="RPA75555.1"/>
    <property type="molecule type" value="Genomic_DNA"/>
</dbReference>
<name>A0A3N4HNZ7_ASCIM</name>
<dbReference type="AlphaFoldDB" id="A0A3N4HNZ7"/>
<evidence type="ECO:0000256" key="1">
    <source>
        <dbReference type="SAM" id="MobiDB-lite"/>
    </source>
</evidence>
<proteinExistence type="predicted"/>
<keyword evidence="3" id="KW-1185">Reference proteome</keyword>
<feature type="region of interest" description="Disordered" evidence="1">
    <location>
        <begin position="55"/>
        <end position="76"/>
    </location>
</feature>
<feature type="region of interest" description="Disordered" evidence="1">
    <location>
        <begin position="1"/>
        <end position="33"/>
    </location>
</feature>
<protein>
    <submittedName>
        <fullName evidence="2">Uncharacterized protein</fullName>
    </submittedName>
</protein>
<feature type="compositionally biased region" description="Pro residues" evidence="1">
    <location>
        <begin position="60"/>
        <end position="70"/>
    </location>
</feature>